<dbReference type="SUPFAM" id="SSF46689">
    <property type="entry name" value="Homeodomain-like"/>
    <property type="match status" value="1"/>
</dbReference>
<dbReference type="EMBL" id="LIAE01008056">
    <property type="protein sequence ID" value="PAV75599.1"/>
    <property type="molecule type" value="Genomic_DNA"/>
</dbReference>
<feature type="domain" description="Homeobox" evidence="5">
    <location>
        <begin position="25"/>
        <end position="72"/>
    </location>
</feature>
<protein>
    <recommendedName>
        <fullName evidence="5">Homeobox domain-containing protein</fullName>
    </recommendedName>
</protein>
<dbReference type="InterPro" id="IPR009057">
    <property type="entry name" value="Homeodomain-like_sf"/>
</dbReference>
<dbReference type="InterPro" id="IPR050848">
    <property type="entry name" value="Homeobox_TF"/>
</dbReference>
<keyword evidence="2 3" id="KW-0539">Nucleus</keyword>
<evidence type="ECO:0000259" key="5">
    <source>
        <dbReference type="PROSITE" id="PS50071"/>
    </source>
</evidence>
<comment type="subcellular location">
    <subcellularLocation>
        <location evidence="1 2 3">Nucleus</location>
    </subcellularLocation>
</comment>
<dbReference type="PANTHER" id="PTHR24333">
    <property type="entry name" value="HOMEO BOX HB9 LIKE A-RELATED"/>
    <property type="match status" value="1"/>
</dbReference>
<dbReference type="Pfam" id="PF00046">
    <property type="entry name" value="Homeodomain"/>
    <property type="match status" value="1"/>
</dbReference>
<proteinExistence type="predicted"/>
<accession>A0A2A2KP00</accession>
<evidence type="ECO:0000256" key="3">
    <source>
        <dbReference type="RuleBase" id="RU000682"/>
    </source>
</evidence>
<evidence type="ECO:0000313" key="6">
    <source>
        <dbReference type="EMBL" id="PAV75599.1"/>
    </source>
</evidence>
<evidence type="ECO:0000256" key="2">
    <source>
        <dbReference type="PROSITE-ProRule" id="PRU00108"/>
    </source>
</evidence>
<dbReference type="STRING" id="2018661.A0A2A2KP00"/>
<dbReference type="InterPro" id="IPR001356">
    <property type="entry name" value="HD"/>
</dbReference>
<dbReference type="OrthoDB" id="6159439at2759"/>
<organism evidence="6 7">
    <name type="scientific">Diploscapter pachys</name>
    <dbReference type="NCBI Taxonomy" id="2018661"/>
    <lineage>
        <taxon>Eukaryota</taxon>
        <taxon>Metazoa</taxon>
        <taxon>Ecdysozoa</taxon>
        <taxon>Nematoda</taxon>
        <taxon>Chromadorea</taxon>
        <taxon>Rhabditida</taxon>
        <taxon>Rhabditina</taxon>
        <taxon>Rhabditomorpha</taxon>
        <taxon>Rhabditoidea</taxon>
        <taxon>Rhabditidae</taxon>
        <taxon>Diploscapter</taxon>
    </lineage>
</organism>
<keyword evidence="2 3" id="KW-0238">DNA-binding</keyword>
<dbReference type="GO" id="GO:0003677">
    <property type="term" value="F:DNA binding"/>
    <property type="evidence" value="ECO:0007669"/>
    <property type="project" value="UniProtKB-UniRule"/>
</dbReference>
<evidence type="ECO:0000256" key="1">
    <source>
        <dbReference type="ARBA" id="ARBA00004123"/>
    </source>
</evidence>
<keyword evidence="2 3" id="KW-0371">Homeobox</keyword>
<comment type="caution">
    <text evidence="6">The sequence shown here is derived from an EMBL/GenBank/DDBJ whole genome shotgun (WGS) entry which is preliminary data.</text>
</comment>
<dbReference type="AlphaFoldDB" id="A0A2A2KP00"/>
<sequence length="154" mass="17659">MEKKRSTENPGKFVENCGRSSETLGKCRRARAAYTYDQVRYLESKFKTSRYISVTERMQIAIKLGITQEQYKKMHPGQEMNEVPEASQNTDLEGNQVASPQGKNQSLEQHPMMPFTNFTTPFFFPSTPMFNSQLVLLDFYQQLLNGNKNNGQSA</sequence>
<feature type="compositionally biased region" description="Polar residues" evidence="4">
    <location>
        <begin position="86"/>
        <end position="108"/>
    </location>
</feature>
<gene>
    <name evidence="6" type="ORF">WR25_12598</name>
</gene>
<evidence type="ECO:0000313" key="7">
    <source>
        <dbReference type="Proteomes" id="UP000218231"/>
    </source>
</evidence>
<dbReference type="SMART" id="SM00389">
    <property type="entry name" value="HOX"/>
    <property type="match status" value="1"/>
</dbReference>
<reference evidence="6 7" key="1">
    <citation type="journal article" date="2017" name="Curr. Biol.">
        <title>Genome architecture and evolution of a unichromosomal asexual nematode.</title>
        <authorList>
            <person name="Fradin H."/>
            <person name="Zegar C."/>
            <person name="Gutwein M."/>
            <person name="Lucas J."/>
            <person name="Kovtun M."/>
            <person name="Corcoran D."/>
            <person name="Baugh L.R."/>
            <person name="Kiontke K."/>
            <person name="Gunsalus K."/>
            <person name="Fitch D.H."/>
            <person name="Piano F."/>
        </authorList>
    </citation>
    <scope>NUCLEOTIDE SEQUENCE [LARGE SCALE GENOMIC DNA]</scope>
    <source>
        <strain evidence="6">PF1309</strain>
    </source>
</reference>
<dbReference type="PANTHER" id="PTHR24333:SF5">
    <property type="entry name" value="VENT HOMEOBOX"/>
    <property type="match status" value="1"/>
</dbReference>
<keyword evidence="7" id="KW-1185">Reference proteome</keyword>
<evidence type="ECO:0000256" key="4">
    <source>
        <dbReference type="SAM" id="MobiDB-lite"/>
    </source>
</evidence>
<feature type="region of interest" description="Disordered" evidence="4">
    <location>
        <begin position="73"/>
        <end position="109"/>
    </location>
</feature>
<dbReference type="Gene3D" id="1.10.10.60">
    <property type="entry name" value="Homeodomain-like"/>
    <property type="match status" value="1"/>
</dbReference>
<dbReference type="Proteomes" id="UP000218231">
    <property type="component" value="Unassembled WGS sequence"/>
</dbReference>
<dbReference type="PROSITE" id="PS50071">
    <property type="entry name" value="HOMEOBOX_2"/>
    <property type="match status" value="1"/>
</dbReference>
<feature type="DNA-binding region" description="Homeobox" evidence="2">
    <location>
        <begin position="27"/>
        <end position="73"/>
    </location>
</feature>
<dbReference type="GO" id="GO:0005634">
    <property type="term" value="C:nucleus"/>
    <property type="evidence" value="ECO:0007669"/>
    <property type="project" value="UniProtKB-SubCell"/>
</dbReference>
<name>A0A2A2KP00_9BILA</name>